<feature type="region of interest" description="Disordered" evidence="5">
    <location>
        <begin position="1"/>
        <end position="122"/>
    </location>
</feature>
<keyword evidence="1" id="KW-0805">Transcription regulation</keyword>
<feature type="compositionally biased region" description="Low complexity" evidence="5">
    <location>
        <begin position="462"/>
        <end position="481"/>
    </location>
</feature>
<evidence type="ECO:0000313" key="8">
    <source>
        <dbReference type="EMBL" id="OMJ27517.1"/>
    </source>
</evidence>
<gene>
    <name evidence="8" type="ORF">AYI69_g3046</name>
</gene>
<evidence type="ECO:0000259" key="6">
    <source>
        <dbReference type="PROSITE" id="PS50014"/>
    </source>
</evidence>
<evidence type="ECO:0000259" key="7">
    <source>
        <dbReference type="PROSITE" id="PS51525"/>
    </source>
</evidence>
<sequence length="590" mass="66236">MSNPESLDKMIEDPFEGKSETSVRQDEAVDNVESTPIKDDAASSIKDKKTTVEPEEEKETDNKIPSNVSNDITESEVSVSSNNEVASSLSDSLPESKLQNSNEAIKNDSTISENISEATNDTKVPSNLDSVFHHKVNADLNIQDSKKVGTQNAKIPVSDPKAVEGTVAEDSNITAKIVSHENINDTSMEKNKRSQPDTISNDIKETPNKKVKSVRINSTQKEIMIKIVTSLRSNKDADPFLEPVDPVLLNIPDYPDIIKKPMDLSTVLNKLNQGSYSLFDDVDSDIKQIFENCFLYNGKDSPISTMAKHLQKAYSNLLKKYNSQLTSQEESNVPSAPVVDTKAQLKHCSAILKELYKKQHYDIAFYFYEPVDYVALDIPSYPKIVKTPMDFGTINTKLINNQYNSSDDFYNDVKLVFQNCYKFNPKKHPVHVAGRAVETIFENKWEEYFGPKDNFSSGTKRNSINDSNDIGDISDANSISNKNRRNSKTPKQSKKLDQSGTAKSGSKQKSGGSNSLDEIMDSDLSIEEKLKLSNVIETLSPERLQIAFDIIQSGYPEVIEQKEEIELDIDVLDFKTLRRLYEYVVFERVI</sequence>
<dbReference type="PANTHER" id="PTHR45926">
    <property type="entry name" value="OSJNBA0053K19.4 PROTEIN"/>
    <property type="match status" value="1"/>
</dbReference>
<proteinExistence type="predicted"/>
<feature type="domain" description="Bromo" evidence="6">
    <location>
        <begin position="359"/>
        <end position="431"/>
    </location>
</feature>
<dbReference type="InterPro" id="IPR001487">
    <property type="entry name" value="Bromodomain"/>
</dbReference>
<dbReference type="Pfam" id="PF00439">
    <property type="entry name" value="Bromodomain"/>
    <property type="match status" value="2"/>
</dbReference>
<keyword evidence="2 4" id="KW-0103">Bromodomain</keyword>
<reference evidence="9" key="1">
    <citation type="submission" date="2017-01" db="EMBL/GenBank/DDBJ databases">
        <authorList>
            <person name="Wang Y."/>
            <person name="White M."/>
            <person name="Kvist S."/>
            <person name="Moncalvo J.-M."/>
        </authorList>
    </citation>
    <scope>NUCLEOTIDE SEQUENCE [LARGE SCALE GENOMIC DNA]</scope>
    <source>
        <strain evidence="9">ID-206-W2</strain>
    </source>
</reference>
<feature type="compositionally biased region" description="Low complexity" evidence="5">
    <location>
        <begin position="75"/>
        <end position="92"/>
    </location>
</feature>
<feature type="compositionally biased region" description="Basic and acidic residues" evidence="5">
    <location>
        <begin position="1"/>
        <end position="27"/>
    </location>
</feature>
<dbReference type="InterPro" id="IPR027353">
    <property type="entry name" value="NET_dom"/>
</dbReference>
<evidence type="ECO:0000256" key="2">
    <source>
        <dbReference type="ARBA" id="ARBA00023117"/>
    </source>
</evidence>
<dbReference type="Pfam" id="PF17035">
    <property type="entry name" value="BET"/>
    <property type="match status" value="1"/>
</dbReference>
<dbReference type="PROSITE" id="PS51525">
    <property type="entry name" value="NET"/>
    <property type="match status" value="1"/>
</dbReference>
<feature type="domain" description="Bromo" evidence="6">
    <location>
        <begin position="232"/>
        <end position="304"/>
    </location>
</feature>
<evidence type="ECO:0000256" key="5">
    <source>
        <dbReference type="SAM" id="MobiDB-lite"/>
    </source>
</evidence>
<dbReference type="SMART" id="SM00297">
    <property type="entry name" value="BROMO"/>
    <property type="match status" value="2"/>
</dbReference>
<keyword evidence="3" id="KW-0804">Transcription</keyword>
<feature type="region of interest" description="Disordered" evidence="5">
    <location>
        <begin position="456"/>
        <end position="518"/>
    </location>
</feature>
<keyword evidence="9" id="KW-1185">Reference proteome</keyword>
<dbReference type="Proteomes" id="UP000187429">
    <property type="component" value="Unassembled WGS sequence"/>
</dbReference>
<dbReference type="InterPro" id="IPR036427">
    <property type="entry name" value="Bromodomain-like_sf"/>
</dbReference>
<dbReference type="PROSITE" id="PS50014">
    <property type="entry name" value="BROMODOMAIN_2"/>
    <property type="match status" value="2"/>
</dbReference>
<evidence type="ECO:0000256" key="1">
    <source>
        <dbReference type="ARBA" id="ARBA00023015"/>
    </source>
</evidence>
<name>A0A1R1YKR4_9FUNG</name>
<protein>
    <submittedName>
        <fullName evidence="8">SWR1 complex bromodomain subunit bdf1</fullName>
    </submittedName>
</protein>
<dbReference type="AlphaFoldDB" id="A0A1R1YKR4"/>
<feature type="compositionally biased region" description="Basic residues" evidence="5">
    <location>
        <begin position="482"/>
        <end position="493"/>
    </location>
</feature>
<evidence type="ECO:0000313" key="9">
    <source>
        <dbReference type="Proteomes" id="UP000187429"/>
    </source>
</evidence>
<evidence type="ECO:0000256" key="3">
    <source>
        <dbReference type="ARBA" id="ARBA00023163"/>
    </source>
</evidence>
<dbReference type="Gene3D" id="1.20.920.10">
    <property type="entry name" value="Bromodomain-like"/>
    <property type="match status" value="2"/>
</dbReference>
<feature type="compositionally biased region" description="Low complexity" evidence="5">
    <location>
        <begin position="499"/>
        <end position="515"/>
    </location>
</feature>
<dbReference type="EMBL" id="LSSM01000969">
    <property type="protein sequence ID" value="OMJ27517.1"/>
    <property type="molecule type" value="Genomic_DNA"/>
</dbReference>
<dbReference type="SUPFAM" id="SSF47370">
    <property type="entry name" value="Bromodomain"/>
    <property type="match status" value="2"/>
</dbReference>
<feature type="domain" description="NET" evidence="7">
    <location>
        <begin position="514"/>
        <end position="590"/>
    </location>
</feature>
<feature type="compositionally biased region" description="Basic and acidic residues" evidence="5">
    <location>
        <begin position="186"/>
        <end position="195"/>
    </location>
</feature>
<evidence type="ECO:0000256" key="4">
    <source>
        <dbReference type="PROSITE-ProRule" id="PRU00035"/>
    </source>
</evidence>
<comment type="caution">
    <text evidence="8">The sequence shown here is derived from an EMBL/GenBank/DDBJ whole genome shotgun (WGS) entry which is preliminary data.</text>
</comment>
<organism evidence="8 9">
    <name type="scientific">Smittium culicis</name>
    <dbReference type="NCBI Taxonomy" id="133412"/>
    <lineage>
        <taxon>Eukaryota</taxon>
        <taxon>Fungi</taxon>
        <taxon>Fungi incertae sedis</taxon>
        <taxon>Zoopagomycota</taxon>
        <taxon>Kickxellomycotina</taxon>
        <taxon>Harpellomycetes</taxon>
        <taxon>Harpellales</taxon>
        <taxon>Legeriomycetaceae</taxon>
        <taxon>Smittium</taxon>
    </lineage>
</organism>
<accession>A0A1R1YKR4</accession>
<feature type="compositionally biased region" description="Basic and acidic residues" evidence="5">
    <location>
        <begin position="36"/>
        <end position="52"/>
    </location>
</feature>
<dbReference type="PRINTS" id="PR00503">
    <property type="entry name" value="BROMODOMAIN"/>
</dbReference>
<dbReference type="GO" id="GO:0006325">
    <property type="term" value="P:chromatin organization"/>
    <property type="evidence" value="ECO:0007669"/>
    <property type="project" value="UniProtKB-ARBA"/>
</dbReference>
<feature type="compositionally biased region" description="Polar residues" evidence="5">
    <location>
        <begin position="97"/>
        <end position="122"/>
    </location>
</feature>
<dbReference type="OrthoDB" id="21449at2759"/>
<feature type="region of interest" description="Disordered" evidence="5">
    <location>
        <begin position="186"/>
        <end position="212"/>
    </location>
</feature>
<dbReference type="Gene3D" id="1.20.1270.220">
    <property type="match status" value="1"/>
</dbReference>
<dbReference type="InterPro" id="IPR038336">
    <property type="entry name" value="NET_sf"/>
</dbReference>